<proteinExistence type="predicted"/>
<dbReference type="InterPro" id="IPR001310">
    <property type="entry name" value="Histidine_triad_HIT"/>
</dbReference>
<dbReference type="SUPFAM" id="SSF54197">
    <property type="entry name" value="HIT-like"/>
    <property type="match status" value="1"/>
</dbReference>
<reference evidence="5 6" key="1">
    <citation type="submission" date="2019-11" db="EMBL/GenBank/DDBJ databases">
        <authorList>
            <person name="He Y."/>
        </authorList>
    </citation>
    <scope>NUCLEOTIDE SEQUENCE [LARGE SCALE GENOMIC DNA]</scope>
    <source>
        <strain evidence="5 6">SCSIO 58843</strain>
    </source>
</reference>
<accession>A0A5Q2RK01</accession>
<dbReference type="PROSITE" id="PS51084">
    <property type="entry name" value="HIT_2"/>
    <property type="match status" value="1"/>
</dbReference>
<dbReference type="PANTHER" id="PTHR46648:SF1">
    <property type="entry name" value="ADENOSINE 5'-MONOPHOSPHORAMIDASE HNT1"/>
    <property type="match status" value="1"/>
</dbReference>
<evidence type="ECO:0000256" key="3">
    <source>
        <dbReference type="PROSITE-ProRule" id="PRU00464"/>
    </source>
</evidence>
<organism evidence="5 6">
    <name type="scientific">Actinomarinicola tropica</name>
    <dbReference type="NCBI Taxonomy" id="2789776"/>
    <lineage>
        <taxon>Bacteria</taxon>
        <taxon>Bacillati</taxon>
        <taxon>Actinomycetota</taxon>
        <taxon>Acidimicrobiia</taxon>
        <taxon>Acidimicrobiales</taxon>
        <taxon>Iamiaceae</taxon>
        <taxon>Actinomarinicola</taxon>
    </lineage>
</organism>
<dbReference type="Proteomes" id="UP000334019">
    <property type="component" value="Chromosome"/>
</dbReference>
<dbReference type="KEGG" id="atq:GH723_09190"/>
<dbReference type="AlphaFoldDB" id="A0A5Q2RK01"/>
<protein>
    <submittedName>
        <fullName evidence="5">HIT domain-containing protein</fullName>
    </submittedName>
</protein>
<dbReference type="GO" id="GO:0003824">
    <property type="term" value="F:catalytic activity"/>
    <property type="evidence" value="ECO:0007669"/>
    <property type="project" value="InterPro"/>
</dbReference>
<name>A0A5Q2RK01_9ACTN</name>
<evidence type="ECO:0000313" key="6">
    <source>
        <dbReference type="Proteomes" id="UP000334019"/>
    </source>
</evidence>
<keyword evidence="6" id="KW-1185">Reference proteome</keyword>
<evidence type="ECO:0000313" key="5">
    <source>
        <dbReference type="EMBL" id="QGG95252.1"/>
    </source>
</evidence>
<feature type="domain" description="HIT" evidence="4">
    <location>
        <begin position="4"/>
        <end position="107"/>
    </location>
</feature>
<dbReference type="PRINTS" id="PR00332">
    <property type="entry name" value="HISTRIAD"/>
</dbReference>
<dbReference type="GO" id="GO:0009117">
    <property type="term" value="P:nucleotide metabolic process"/>
    <property type="evidence" value="ECO:0007669"/>
    <property type="project" value="TreeGrafter"/>
</dbReference>
<evidence type="ECO:0000256" key="2">
    <source>
        <dbReference type="PIRSR" id="PIRSR601310-3"/>
    </source>
</evidence>
<evidence type="ECO:0000256" key="1">
    <source>
        <dbReference type="PIRSR" id="PIRSR601310-1"/>
    </source>
</evidence>
<dbReference type="RefSeq" id="WP_153759360.1">
    <property type="nucleotide sequence ID" value="NZ_CP045851.1"/>
</dbReference>
<gene>
    <name evidence="5" type="ORF">GH723_09190</name>
</gene>
<feature type="active site" description="Tele-AMP-histidine intermediate" evidence="1">
    <location>
        <position position="93"/>
    </location>
</feature>
<dbReference type="Pfam" id="PF01230">
    <property type="entry name" value="HIT"/>
    <property type="match status" value="1"/>
</dbReference>
<feature type="short sequence motif" description="Histidine triad motif" evidence="2 3">
    <location>
        <begin position="91"/>
        <end position="95"/>
    </location>
</feature>
<evidence type="ECO:0000259" key="4">
    <source>
        <dbReference type="PROSITE" id="PS51084"/>
    </source>
</evidence>
<dbReference type="Gene3D" id="3.30.428.10">
    <property type="entry name" value="HIT-like"/>
    <property type="match status" value="1"/>
</dbReference>
<dbReference type="PANTHER" id="PTHR46648">
    <property type="entry name" value="HIT FAMILY PROTEIN 1"/>
    <property type="match status" value="1"/>
</dbReference>
<dbReference type="EMBL" id="CP045851">
    <property type="protein sequence ID" value="QGG95252.1"/>
    <property type="molecule type" value="Genomic_DNA"/>
</dbReference>
<dbReference type="InterPro" id="IPR011146">
    <property type="entry name" value="HIT-like"/>
</dbReference>
<dbReference type="InterPro" id="IPR036265">
    <property type="entry name" value="HIT-like_sf"/>
</dbReference>
<sequence>MASIFTRIIDGELPGRFVWRDDRAVAFMSIAPLQPGHTLVVPVEEVDHWIDLDPDLLAHLTGVSHTIGRAIQAAFGPEKVGMMLAGLEVPHTHIHLVPIRGVHDLDFANADSSASGEDLEVAAARIREQLRSMGVAEVAD</sequence>